<dbReference type="AlphaFoldDB" id="A0A1M7TNC2"/>
<feature type="transmembrane region" description="Helical" evidence="8">
    <location>
        <begin position="290"/>
        <end position="313"/>
    </location>
</feature>
<feature type="transmembrane region" description="Helical" evidence="8">
    <location>
        <begin position="222"/>
        <end position="241"/>
    </location>
</feature>
<dbReference type="Pfam" id="PF21082">
    <property type="entry name" value="MS_channel_3rd"/>
    <property type="match status" value="1"/>
</dbReference>
<dbReference type="EMBL" id="FRDL01000008">
    <property type="protein sequence ID" value="SHN72251.1"/>
    <property type="molecule type" value="Genomic_DNA"/>
</dbReference>
<dbReference type="Gene3D" id="1.10.287.1260">
    <property type="match status" value="1"/>
</dbReference>
<feature type="compositionally biased region" description="Low complexity" evidence="7">
    <location>
        <begin position="456"/>
        <end position="467"/>
    </location>
</feature>
<evidence type="ECO:0000256" key="7">
    <source>
        <dbReference type="SAM" id="MobiDB-lite"/>
    </source>
</evidence>
<dbReference type="SUPFAM" id="SSF82689">
    <property type="entry name" value="Mechanosensitive channel protein MscS (YggB), C-terminal domain"/>
    <property type="match status" value="1"/>
</dbReference>
<dbReference type="InterPro" id="IPR049142">
    <property type="entry name" value="MS_channel_1st"/>
</dbReference>
<dbReference type="Pfam" id="PF21088">
    <property type="entry name" value="MS_channel_1st"/>
    <property type="match status" value="1"/>
</dbReference>
<evidence type="ECO:0000313" key="13">
    <source>
        <dbReference type="Proteomes" id="UP000184066"/>
    </source>
</evidence>
<organism evidence="12 13">
    <name type="scientific">Oceanicella actignis</name>
    <dbReference type="NCBI Taxonomy" id="1189325"/>
    <lineage>
        <taxon>Bacteria</taxon>
        <taxon>Pseudomonadati</taxon>
        <taxon>Pseudomonadota</taxon>
        <taxon>Alphaproteobacteria</taxon>
        <taxon>Rhodobacterales</taxon>
        <taxon>Paracoccaceae</taxon>
        <taxon>Oceanicella</taxon>
    </lineage>
</organism>
<dbReference type="SUPFAM" id="SSF50182">
    <property type="entry name" value="Sm-like ribonucleoproteins"/>
    <property type="match status" value="1"/>
</dbReference>
<keyword evidence="3" id="KW-1003">Cell membrane</keyword>
<keyword evidence="4 8" id="KW-0812">Transmembrane</keyword>
<dbReference type="InterPro" id="IPR010920">
    <property type="entry name" value="LSM_dom_sf"/>
</dbReference>
<dbReference type="Gene3D" id="2.30.30.60">
    <property type="match status" value="1"/>
</dbReference>
<comment type="similarity">
    <text evidence="2">Belongs to the MscS (TC 1.A.23) family.</text>
</comment>
<dbReference type="PANTHER" id="PTHR30460">
    <property type="entry name" value="MODERATE CONDUCTANCE MECHANOSENSITIVE CHANNEL YBIO"/>
    <property type="match status" value="1"/>
</dbReference>
<evidence type="ECO:0000256" key="8">
    <source>
        <dbReference type="SAM" id="Phobius"/>
    </source>
</evidence>
<dbReference type="PANTHER" id="PTHR30460:SF0">
    <property type="entry name" value="MODERATE CONDUCTANCE MECHANOSENSITIVE CHANNEL YBIO"/>
    <property type="match status" value="1"/>
</dbReference>
<keyword evidence="6 8" id="KW-0472">Membrane</keyword>
<feature type="transmembrane region" description="Helical" evidence="8">
    <location>
        <begin position="486"/>
        <end position="504"/>
    </location>
</feature>
<feature type="transmembrane region" description="Helical" evidence="8">
    <location>
        <begin position="334"/>
        <end position="356"/>
    </location>
</feature>
<dbReference type="SUPFAM" id="SSF82861">
    <property type="entry name" value="Mechanosensitive channel protein MscS (YggB), transmembrane region"/>
    <property type="match status" value="1"/>
</dbReference>
<evidence type="ECO:0000256" key="1">
    <source>
        <dbReference type="ARBA" id="ARBA00004651"/>
    </source>
</evidence>
<evidence type="ECO:0000256" key="3">
    <source>
        <dbReference type="ARBA" id="ARBA00022475"/>
    </source>
</evidence>
<dbReference type="InterPro" id="IPR011014">
    <property type="entry name" value="MscS_channel_TM-2"/>
</dbReference>
<evidence type="ECO:0000259" key="9">
    <source>
        <dbReference type="Pfam" id="PF00924"/>
    </source>
</evidence>
<feature type="domain" description="Mechanosensitive ion channel MscS" evidence="9">
    <location>
        <begin position="618"/>
        <end position="683"/>
    </location>
</feature>
<proteinExistence type="inferred from homology"/>
<evidence type="ECO:0000256" key="4">
    <source>
        <dbReference type="ARBA" id="ARBA00022692"/>
    </source>
</evidence>
<name>A0A1M7TNC2_9RHOB</name>
<feature type="transmembrane region" description="Helical" evidence="8">
    <location>
        <begin position="262"/>
        <end position="284"/>
    </location>
</feature>
<feature type="transmembrane region" description="Helical" evidence="8">
    <location>
        <begin position="573"/>
        <end position="592"/>
    </location>
</feature>
<evidence type="ECO:0000256" key="2">
    <source>
        <dbReference type="ARBA" id="ARBA00008017"/>
    </source>
</evidence>
<dbReference type="STRING" id="1189325.SAMN04488119_10857"/>
<dbReference type="RefSeq" id="WP_072747868.1">
    <property type="nucleotide sequence ID" value="NZ_FOHL01000008.1"/>
</dbReference>
<dbReference type="InterPro" id="IPR045276">
    <property type="entry name" value="YbiO_bact"/>
</dbReference>
<keyword evidence="5 8" id="KW-1133">Transmembrane helix</keyword>
<sequence length="826" mass="88532">MSAQGPAGKPRLLLALALALAAAALWGAQAGAQILSYEKLFPSAARSAAEAQPAPASEPLMSRPAAEPDAAKRAPDLAAYGTLADYGAESVISRTTETVSVFRQRLERMLARAPTALEDIERALARAAPDGKPGYFAGVALVAILLLMIGRAVVVVLAVYVFRPLMIAAQRGRRPEALSDKLPVLALRMAITLAAIAINLVVAVGLGFALMRDHPPTATTGAVILGAYALFMLVDTGWRMTVSPYLSDYRIPAISDADARRLYLWLSAATFVGIAGQAFCAWLLEMDVPTDLHALVTIAMNLVATALIVVMIWTNRRAVSNAILGGRRRSEVSWLASFASLTWAPLATVYVLAAWAEESFRTIMGLRQEVPLVGGALLALMLSLICYALIVYAVERAFARARARDAINADAARRDAEEASAAPAHASGDETAEGDGWDGGGDGGGDGGDEEGGGPSPARAQATAPRRALPLQNHPLRSFEDLARRAASLFALGLGAYVVIRFWGGPDIFDRNARLDALGDTLDTLFFGYIAFHAARIWLDRKIAEEGADDVPVTPGDEGGASSASRLATLLPLFRSAILVVIGIAVALTAASELGFNVAPIFAGAGIVGLAIGFGAQTLVRDILSGVFFLIDDAFRKGEYIDVGDVKGTVEKISVRSMQLRHHLGALHTIPFGEIRHLTNYSRDWVMMKLPLRLTYDTDVERVRKLIKKLGQELLQHPTEGRKFLQPLKSQGVYKMEDSAMIIRVKYMTRPGDQWTTRKLVYQKIRELFEKEGIRFAAREVTVRLPDLPAGAADEERARIAGAAARRVADLVDEEAAAAGGGATTR</sequence>
<dbReference type="InterPro" id="IPR023408">
    <property type="entry name" value="MscS_beta-dom_sf"/>
</dbReference>
<feature type="domain" description="Mechanosensitive ion channel MscS C-terminal" evidence="10">
    <location>
        <begin position="694"/>
        <end position="776"/>
    </location>
</feature>
<dbReference type="GO" id="GO:0008381">
    <property type="term" value="F:mechanosensitive monoatomic ion channel activity"/>
    <property type="evidence" value="ECO:0007669"/>
    <property type="project" value="InterPro"/>
</dbReference>
<feature type="domain" description="Mechanosensitive ion channel transmembrane helices 2/3" evidence="11">
    <location>
        <begin position="578"/>
        <end position="617"/>
    </location>
</feature>
<evidence type="ECO:0000256" key="5">
    <source>
        <dbReference type="ARBA" id="ARBA00022989"/>
    </source>
</evidence>
<comment type="subcellular location">
    <subcellularLocation>
        <location evidence="1">Cell membrane</location>
        <topology evidence="1">Multi-pass membrane protein</topology>
    </subcellularLocation>
</comment>
<feature type="transmembrane region" description="Helical" evidence="8">
    <location>
        <begin position="376"/>
        <end position="394"/>
    </location>
</feature>
<dbReference type="GO" id="GO:0005886">
    <property type="term" value="C:plasma membrane"/>
    <property type="evidence" value="ECO:0007669"/>
    <property type="project" value="UniProtKB-SubCell"/>
</dbReference>
<evidence type="ECO:0000256" key="6">
    <source>
        <dbReference type="ARBA" id="ARBA00023136"/>
    </source>
</evidence>
<dbReference type="Pfam" id="PF00924">
    <property type="entry name" value="MS_channel_2nd"/>
    <property type="match status" value="1"/>
</dbReference>
<dbReference type="InterPro" id="IPR011066">
    <property type="entry name" value="MscS_channel_C_sf"/>
</dbReference>
<evidence type="ECO:0000259" key="11">
    <source>
        <dbReference type="Pfam" id="PF21088"/>
    </source>
</evidence>
<feature type="compositionally biased region" description="Gly residues" evidence="7">
    <location>
        <begin position="437"/>
        <end position="446"/>
    </location>
</feature>
<dbReference type="Gene3D" id="3.30.70.100">
    <property type="match status" value="1"/>
</dbReference>
<reference evidence="12 13" key="1">
    <citation type="submission" date="2016-12" db="EMBL/GenBank/DDBJ databases">
        <authorList>
            <person name="Song W.-J."/>
            <person name="Kurnit D.M."/>
        </authorList>
    </citation>
    <scope>NUCLEOTIDE SEQUENCE [LARGE SCALE GENOMIC DNA]</scope>
    <source>
        <strain evidence="12 13">CGMCC 1.10808</strain>
    </source>
</reference>
<feature type="region of interest" description="Disordered" evidence="7">
    <location>
        <begin position="417"/>
        <end position="467"/>
    </location>
</feature>
<dbReference type="InterPro" id="IPR049278">
    <property type="entry name" value="MS_channel_C"/>
</dbReference>
<gene>
    <name evidence="12" type="ORF">SAMN05216200_10858</name>
</gene>
<evidence type="ECO:0000313" key="12">
    <source>
        <dbReference type="EMBL" id="SHN72251.1"/>
    </source>
</evidence>
<protein>
    <submittedName>
        <fullName evidence="12">Small-conductance mechanosensitive channel</fullName>
    </submittedName>
</protein>
<feature type="transmembrane region" description="Helical" evidence="8">
    <location>
        <begin position="182"/>
        <end position="210"/>
    </location>
</feature>
<feature type="transmembrane region" description="Helical" evidence="8">
    <location>
        <begin position="135"/>
        <end position="162"/>
    </location>
</feature>
<keyword evidence="13" id="KW-1185">Reference proteome</keyword>
<evidence type="ECO:0000259" key="10">
    <source>
        <dbReference type="Pfam" id="PF21082"/>
    </source>
</evidence>
<dbReference type="InterPro" id="IPR006685">
    <property type="entry name" value="MscS_channel_2nd"/>
</dbReference>
<feature type="transmembrane region" description="Helical" evidence="8">
    <location>
        <begin position="598"/>
        <end position="620"/>
    </location>
</feature>
<dbReference type="Proteomes" id="UP000184066">
    <property type="component" value="Unassembled WGS sequence"/>
</dbReference>
<accession>A0A1M7TNC2</accession>